<evidence type="ECO:0000313" key="12">
    <source>
        <dbReference type="EMBL" id="SMB82860.1"/>
    </source>
</evidence>
<organism evidence="12 13">
    <name type="scientific">Peptoniphilus asaccharolyticus DSM 20463</name>
    <dbReference type="NCBI Taxonomy" id="573058"/>
    <lineage>
        <taxon>Bacteria</taxon>
        <taxon>Bacillati</taxon>
        <taxon>Bacillota</taxon>
        <taxon>Tissierellia</taxon>
        <taxon>Tissierellales</taxon>
        <taxon>Peptoniphilaceae</taxon>
        <taxon>Peptoniphilus</taxon>
    </lineage>
</organism>
<dbReference type="Gene3D" id="3.10.580.10">
    <property type="entry name" value="CBS-domain"/>
    <property type="match status" value="1"/>
</dbReference>
<dbReference type="EMBL" id="FWWR01000009">
    <property type="protein sequence ID" value="SMB82860.1"/>
    <property type="molecule type" value="Genomic_DNA"/>
</dbReference>
<name>A0A1W1UP64_PEPAS</name>
<feature type="transmembrane region" description="Helical" evidence="10">
    <location>
        <begin position="87"/>
        <end position="105"/>
    </location>
</feature>
<evidence type="ECO:0000256" key="8">
    <source>
        <dbReference type="ARBA" id="ARBA00023136"/>
    </source>
</evidence>
<dbReference type="PANTHER" id="PTHR22777:SF32">
    <property type="entry name" value="UPF0053 INNER MEMBRANE PROTEIN YFJD"/>
    <property type="match status" value="1"/>
</dbReference>
<dbReference type="SMART" id="SM01091">
    <property type="entry name" value="CorC_HlyC"/>
    <property type="match status" value="1"/>
</dbReference>
<feature type="transmembrane region" description="Helical" evidence="10">
    <location>
        <begin position="58"/>
        <end position="81"/>
    </location>
</feature>
<dbReference type="RefSeq" id="WP_084230178.1">
    <property type="nucleotide sequence ID" value="NZ_FWWR01000009.1"/>
</dbReference>
<evidence type="ECO:0000256" key="4">
    <source>
        <dbReference type="ARBA" id="ARBA00022692"/>
    </source>
</evidence>
<dbReference type="InterPro" id="IPR005170">
    <property type="entry name" value="Transptr-assoc_dom"/>
</dbReference>
<evidence type="ECO:0000256" key="1">
    <source>
        <dbReference type="ARBA" id="ARBA00004651"/>
    </source>
</evidence>
<keyword evidence="8 10" id="KW-0472">Membrane</keyword>
<dbReference type="SUPFAM" id="SSF54631">
    <property type="entry name" value="CBS-domain pair"/>
    <property type="match status" value="1"/>
</dbReference>
<dbReference type="InterPro" id="IPR000644">
    <property type="entry name" value="CBS_dom"/>
</dbReference>
<dbReference type="InterPro" id="IPR036318">
    <property type="entry name" value="FAD-bd_PCMH-like_sf"/>
</dbReference>
<dbReference type="AlphaFoldDB" id="A0A1W1UP64"/>
<keyword evidence="13" id="KW-1185">Reference proteome</keyword>
<dbReference type="InterPro" id="IPR044751">
    <property type="entry name" value="Ion_transp-like_CBS"/>
</dbReference>
<dbReference type="STRING" id="573058.SAMN00017477_0502"/>
<keyword evidence="4 10" id="KW-0812">Transmembrane</keyword>
<evidence type="ECO:0000256" key="5">
    <source>
        <dbReference type="ARBA" id="ARBA00022737"/>
    </source>
</evidence>
<dbReference type="Proteomes" id="UP000192368">
    <property type="component" value="Unassembled WGS sequence"/>
</dbReference>
<evidence type="ECO:0000256" key="2">
    <source>
        <dbReference type="ARBA" id="ARBA00006337"/>
    </source>
</evidence>
<keyword evidence="3" id="KW-1003">Cell membrane</keyword>
<comment type="subcellular location">
    <subcellularLocation>
        <location evidence="1">Cell membrane</location>
        <topology evidence="1">Multi-pass membrane protein</topology>
    </subcellularLocation>
</comment>
<dbReference type="PANTHER" id="PTHR22777">
    <property type="entry name" value="HEMOLYSIN-RELATED"/>
    <property type="match status" value="1"/>
</dbReference>
<evidence type="ECO:0000259" key="11">
    <source>
        <dbReference type="PROSITE" id="PS51371"/>
    </source>
</evidence>
<keyword evidence="7 9" id="KW-0129">CBS domain</keyword>
<dbReference type="CDD" id="cd04590">
    <property type="entry name" value="CBS_pair_CorC_HlyC_assoc"/>
    <property type="match status" value="1"/>
</dbReference>
<dbReference type="Pfam" id="PF01595">
    <property type="entry name" value="CNNM"/>
    <property type="match status" value="1"/>
</dbReference>
<evidence type="ECO:0000313" key="13">
    <source>
        <dbReference type="Proteomes" id="UP000192368"/>
    </source>
</evidence>
<dbReference type="Pfam" id="PF00571">
    <property type="entry name" value="CBS"/>
    <property type="match status" value="2"/>
</dbReference>
<protein>
    <submittedName>
        <fullName evidence="12">Putative hemolysin</fullName>
    </submittedName>
</protein>
<accession>A0A1W1UP64</accession>
<evidence type="ECO:0000256" key="10">
    <source>
        <dbReference type="SAM" id="Phobius"/>
    </source>
</evidence>
<sequence>MTRYYFEAMSVIFLFLSFEYTLIENAYLSLSSLKLKRLEEDTSADFELIKKLYNHPKLYSSIMFCDYFSNIIAAVCFAVFLYDFYGYIGIVISIVISPILIIVIGETWPKSMGIQKYDLVIIKKSSFLNISISIAKPFLFIIEKLSNIFIKITGGDKDYKEPLITEDELFDAVSLGYEEGILDKSESLIIENVMDFRGSIAKDTMTPRTDIVGISINSTYDEIVNIVQKESFSRMPVFGDDLDDIYGILHVKDLLKFDSSFVLKDNLDILKQPFYTFEYKPIGPLFNEMRAKRISVAIVTDEYGGTEGMLTIEDLIEKIVGSISDEFDEDEDEELIKIAPKEYLIDGSMNLEELDRLLDLTLKSDENDSIAGFLIEKLDRFPTKGEVISIDNLKFIIHECSKNRIEKLILKI</sequence>
<comment type="similarity">
    <text evidence="2">Belongs to the UPF0053 family.</text>
</comment>
<dbReference type="InterPro" id="IPR046342">
    <property type="entry name" value="CBS_dom_sf"/>
</dbReference>
<dbReference type="InterPro" id="IPR002550">
    <property type="entry name" value="CNNM"/>
</dbReference>
<dbReference type="GO" id="GO:0050660">
    <property type="term" value="F:flavin adenine dinucleotide binding"/>
    <property type="evidence" value="ECO:0007669"/>
    <property type="project" value="InterPro"/>
</dbReference>
<evidence type="ECO:0000256" key="3">
    <source>
        <dbReference type="ARBA" id="ARBA00022475"/>
    </source>
</evidence>
<dbReference type="Gene3D" id="3.30.465.10">
    <property type="match status" value="1"/>
</dbReference>
<feature type="domain" description="CBS" evidence="11">
    <location>
        <begin position="205"/>
        <end position="269"/>
    </location>
</feature>
<evidence type="ECO:0000256" key="6">
    <source>
        <dbReference type="ARBA" id="ARBA00022989"/>
    </source>
</evidence>
<dbReference type="GO" id="GO:0005886">
    <property type="term" value="C:plasma membrane"/>
    <property type="evidence" value="ECO:0007669"/>
    <property type="project" value="UniProtKB-SubCell"/>
</dbReference>
<dbReference type="PROSITE" id="PS51371">
    <property type="entry name" value="CBS"/>
    <property type="match status" value="1"/>
</dbReference>
<dbReference type="InterPro" id="IPR016169">
    <property type="entry name" value="FAD-bd_PCMH_sub2"/>
</dbReference>
<gene>
    <name evidence="12" type="ORF">SAMN00017477_0502</name>
</gene>
<keyword evidence="5" id="KW-0677">Repeat</keyword>
<evidence type="ECO:0000256" key="7">
    <source>
        <dbReference type="ARBA" id="ARBA00023122"/>
    </source>
</evidence>
<dbReference type="SUPFAM" id="SSF56176">
    <property type="entry name" value="FAD-binding/transporter-associated domain-like"/>
    <property type="match status" value="1"/>
</dbReference>
<evidence type="ECO:0000256" key="9">
    <source>
        <dbReference type="PROSITE-ProRule" id="PRU00703"/>
    </source>
</evidence>
<keyword evidence="6 10" id="KW-1133">Transmembrane helix</keyword>
<reference evidence="13" key="1">
    <citation type="submission" date="2017-04" db="EMBL/GenBank/DDBJ databases">
        <authorList>
            <person name="Varghese N."/>
            <person name="Submissions S."/>
        </authorList>
    </citation>
    <scope>NUCLEOTIDE SEQUENCE [LARGE SCALE GENOMIC DNA]</scope>
    <source>
        <strain evidence="13">DSM 20463</strain>
    </source>
</reference>
<dbReference type="FunFam" id="3.10.580.10:FF:000002">
    <property type="entry name" value="Magnesium/cobalt efflux protein CorC"/>
    <property type="match status" value="1"/>
</dbReference>
<feature type="transmembrane region" description="Helical" evidence="10">
    <location>
        <begin position="126"/>
        <end position="142"/>
    </location>
</feature>
<proteinExistence type="inferred from homology"/>
<dbReference type="Pfam" id="PF03471">
    <property type="entry name" value="CorC_HlyC"/>
    <property type="match status" value="1"/>
</dbReference>